<comment type="caution">
    <text evidence="1">The sequence shown here is derived from an EMBL/GenBank/DDBJ whole genome shotgun (WGS) entry which is preliminary data.</text>
</comment>
<name>A0ABV2CQ26_9RHOO</name>
<protein>
    <recommendedName>
        <fullName evidence="3">HPF/RaiA family ribosome-associated protein</fullName>
    </recommendedName>
</protein>
<dbReference type="RefSeq" id="WP_345923249.1">
    <property type="nucleotide sequence ID" value="NZ_JBDIVF010000001.1"/>
</dbReference>
<dbReference type="EMBL" id="JBEWLZ010000004">
    <property type="protein sequence ID" value="MET1489923.1"/>
    <property type="molecule type" value="Genomic_DNA"/>
</dbReference>
<organism evidence="1 2">
    <name type="scientific">Uliginosibacterium paludis</name>
    <dbReference type="NCBI Taxonomy" id="1615952"/>
    <lineage>
        <taxon>Bacteria</taxon>
        <taxon>Pseudomonadati</taxon>
        <taxon>Pseudomonadota</taxon>
        <taxon>Betaproteobacteria</taxon>
        <taxon>Rhodocyclales</taxon>
        <taxon>Zoogloeaceae</taxon>
        <taxon>Uliginosibacterium</taxon>
    </lineage>
</organism>
<accession>A0ABV2CQ26</accession>
<gene>
    <name evidence="1" type="ORF">ABVT11_08795</name>
</gene>
<evidence type="ECO:0008006" key="3">
    <source>
        <dbReference type="Google" id="ProtNLM"/>
    </source>
</evidence>
<evidence type="ECO:0000313" key="1">
    <source>
        <dbReference type="EMBL" id="MET1489923.1"/>
    </source>
</evidence>
<keyword evidence="2" id="KW-1185">Reference proteome</keyword>
<reference evidence="1 2" key="1">
    <citation type="submission" date="2024-07" db="EMBL/GenBank/DDBJ databases">
        <title>Uliginosibacterium paludis KCTC:42655.</title>
        <authorList>
            <person name="Kim M.K."/>
        </authorList>
    </citation>
    <scope>NUCLEOTIDE SEQUENCE [LARGE SCALE GENOMIC DNA]</scope>
    <source>
        <strain evidence="1 2">KCTC 42655</strain>
    </source>
</reference>
<sequence>MKLSIRNIPGTPLDVALIGHIERRAEFALAGVRAHVRQVQVGLQEVPGLRGAADTRCQVQLVLGDEAPLVVTETSSDELAAVNRALSVAGHLATRRVAHRSRHQITKVASGHASAHAV</sequence>
<proteinExistence type="predicted"/>
<dbReference type="Proteomes" id="UP001548590">
    <property type="component" value="Unassembled WGS sequence"/>
</dbReference>
<evidence type="ECO:0000313" key="2">
    <source>
        <dbReference type="Proteomes" id="UP001548590"/>
    </source>
</evidence>